<keyword evidence="2" id="KW-0732">Signal</keyword>
<dbReference type="EMBL" id="BDQI01000049">
    <property type="protein sequence ID" value="GAX58279.1"/>
    <property type="molecule type" value="Genomic_DNA"/>
</dbReference>
<gene>
    <name evidence="3" type="ORF">SO3561_09851</name>
</gene>
<sequence length="287" mass="28760">MNRHLRKAAVAAAAITAGLLMTACQNGTADSSSGKSGADASPVAEKASDAKNSKGVSGSFKNGEVTYLAPGKYIVSVPGKGDQQFWVAGDTEVYGVGTICGDASSKVDAPCTLDQLEAATKKGAVNADVEMKNGVASLVTERRAAQQDSGSEAGSGSSGSSSGSASGSSSGSNSGSSSGSGSGSSSGSNSRETVVEGIDEGKGVNGTWFGNVSYLAPGKYTVSDLKGTEQQFLVAEDTKILGYDDICSGEDGEMQCTEGELETAAKKGFSAEVVISNGIATTIRDDH</sequence>
<dbReference type="STRING" id="1963.AQJ27_27435"/>
<organism evidence="3 4">
    <name type="scientific">Streptomyces olivochromogenes</name>
    <dbReference type="NCBI Taxonomy" id="1963"/>
    <lineage>
        <taxon>Bacteria</taxon>
        <taxon>Bacillati</taxon>
        <taxon>Actinomycetota</taxon>
        <taxon>Actinomycetes</taxon>
        <taxon>Kitasatosporales</taxon>
        <taxon>Streptomycetaceae</taxon>
        <taxon>Streptomyces</taxon>
    </lineage>
</organism>
<keyword evidence="3" id="KW-0449">Lipoprotein</keyword>
<feature type="chain" id="PRO_5038815049" evidence="2">
    <location>
        <begin position="23"/>
        <end position="287"/>
    </location>
</feature>
<evidence type="ECO:0000256" key="2">
    <source>
        <dbReference type="SAM" id="SignalP"/>
    </source>
</evidence>
<keyword evidence="4" id="KW-1185">Reference proteome</keyword>
<comment type="caution">
    <text evidence="3">The sequence shown here is derived from an EMBL/GenBank/DDBJ whole genome shotgun (WGS) entry which is preliminary data.</text>
</comment>
<name>A0A250VW25_STROL</name>
<feature type="region of interest" description="Disordered" evidence="1">
    <location>
        <begin position="29"/>
        <end position="56"/>
    </location>
</feature>
<dbReference type="RefSeq" id="WP_067374319.1">
    <property type="nucleotide sequence ID" value="NZ_BDQI01000049.1"/>
</dbReference>
<evidence type="ECO:0000313" key="3">
    <source>
        <dbReference type="EMBL" id="GAX58279.1"/>
    </source>
</evidence>
<evidence type="ECO:0000256" key="1">
    <source>
        <dbReference type="SAM" id="MobiDB-lite"/>
    </source>
</evidence>
<dbReference type="Proteomes" id="UP000217446">
    <property type="component" value="Unassembled WGS sequence"/>
</dbReference>
<feature type="region of interest" description="Disordered" evidence="1">
    <location>
        <begin position="141"/>
        <end position="201"/>
    </location>
</feature>
<protein>
    <submittedName>
        <fullName evidence="3">Lipoprotein</fullName>
    </submittedName>
</protein>
<feature type="compositionally biased region" description="Low complexity" evidence="1">
    <location>
        <begin position="149"/>
        <end position="177"/>
    </location>
</feature>
<evidence type="ECO:0000313" key="4">
    <source>
        <dbReference type="Proteomes" id="UP000217446"/>
    </source>
</evidence>
<accession>A0A250VW25</accession>
<feature type="signal peptide" evidence="2">
    <location>
        <begin position="1"/>
        <end position="22"/>
    </location>
</feature>
<reference evidence="4" key="1">
    <citation type="submission" date="2017-05" db="EMBL/GenBank/DDBJ databases">
        <title>Streptomyces olivochromogenes NBRC 3561 whole genome shotgun sequence.</title>
        <authorList>
            <person name="Dohra H."/>
            <person name="Kodani S."/>
        </authorList>
    </citation>
    <scope>NUCLEOTIDE SEQUENCE [LARGE SCALE GENOMIC DNA]</scope>
    <source>
        <strain evidence="4">NBRC 3561</strain>
    </source>
</reference>
<proteinExistence type="predicted"/>
<dbReference type="AlphaFoldDB" id="A0A250VW25"/>
<feature type="compositionally biased region" description="Low complexity" evidence="1">
    <location>
        <begin position="29"/>
        <end position="41"/>
    </location>
</feature>
<dbReference type="PROSITE" id="PS51257">
    <property type="entry name" value="PROKAR_LIPOPROTEIN"/>
    <property type="match status" value="1"/>
</dbReference>